<evidence type="ECO:0008006" key="10">
    <source>
        <dbReference type="Google" id="ProtNLM"/>
    </source>
</evidence>
<dbReference type="OrthoDB" id="6699522at2759"/>
<feature type="transmembrane region" description="Helical" evidence="7">
    <location>
        <begin position="91"/>
        <end position="113"/>
    </location>
</feature>
<organism evidence="8 9">
    <name type="scientific">Callosobruchus maculatus</name>
    <name type="common">Southern cowpea weevil</name>
    <name type="synonym">Pulse bruchid</name>
    <dbReference type="NCBI Taxonomy" id="64391"/>
    <lineage>
        <taxon>Eukaryota</taxon>
        <taxon>Metazoa</taxon>
        <taxon>Ecdysozoa</taxon>
        <taxon>Arthropoda</taxon>
        <taxon>Hexapoda</taxon>
        <taxon>Insecta</taxon>
        <taxon>Pterygota</taxon>
        <taxon>Neoptera</taxon>
        <taxon>Endopterygota</taxon>
        <taxon>Coleoptera</taxon>
        <taxon>Polyphaga</taxon>
        <taxon>Cucujiformia</taxon>
        <taxon>Chrysomeloidea</taxon>
        <taxon>Chrysomelidae</taxon>
        <taxon>Bruchinae</taxon>
        <taxon>Bruchini</taxon>
        <taxon>Callosobruchus</taxon>
    </lineage>
</organism>
<accession>A0A653D581</accession>
<comment type="similarity">
    <text evidence="2">Belongs to the SLC29A/ENT transporter (TC 2.A.57) family.</text>
</comment>
<evidence type="ECO:0000256" key="3">
    <source>
        <dbReference type="ARBA" id="ARBA00022448"/>
    </source>
</evidence>
<evidence type="ECO:0000256" key="2">
    <source>
        <dbReference type="ARBA" id="ARBA00007965"/>
    </source>
</evidence>
<evidence type="ECO:0000256" key="4">
    <source>
        <dbReference type="ARBA" id="ARBA00022692"/>
    </source>
</evidence>
<evidence type="ECO:0000313" key="8">
    <source>
        <dbReference type="EMBL" id="VEN55123.1"/>
    </source>
</evidence>
<keyword evidence="9" id="KW-1185">Reference proteome</keyword>
<keyword evidence="4 7" id="KW-0812">Transmembrane</keyword>
<sequence length="447" mass="50021">MSAISDITSEVEVRKVSILSQCSKHKEEITQKCEVAPTDRFGLVKITILFYSLGSFLPLSFFITANDYWMYKFRDPQYASADPNHRTSLQAYFASSVSICKAIPSLIVTMVVMRYGHKIHLRTRMLWTLGIMLATFVALSIFVLVPTDEWQLGFFVIVMALIIIVTACLTILAMSQTVLTARLPPKYIKWHLYGQGAQGVFSAVLQIICLAIGNNSTQVAILYFGCGTAVILFTFILAVISERLPFYTYYLGDTTKDTERPVHTLKQIKAAASKTWQPIAMLAVLVIFMPSGHPNITSLIVSEYYGHGNLWNDKYFVPVVTFLFSELVALAARCLARPIVTHKNSKWIVGAYIIKAIIFAPAYMFCNAYSNAARHLPILFPHDWEYITIIILDNLTTHIAITSTVTSIPRLADNKDTAEIVFLLMSSTMGILSSLTSPLSPLWVKLL</sequence>
<dbReference type="Proteomes" id="UP000410492">
    <property type="component" value="Unassembled WGS sequence"/>
</dbReference>
<feature type="transmembrane region" description="Helical" evidence="7">
    <location>
        <begin position="316"/>
        <end position="335"/>
    </location>
</feature>
<proteinExistence type="inferred from homology"/>
<feature type="transmembrane region" description="Helical" evidence="7">
    <location>
        <begin position="420"/>
        <end position="444"/>
    </location>
</feature>
<feature type="transmembrane region" description="Helical" evidence="7">
    <location>
        <begin position="151"/>
        <end position="172"/>
    </location>
</feature>
<reference evidence="8 9" key="1">
    <citation type="submission" date="2019-01" db="EMBL/GenBank/DDBJ databases">
        <authorList>
            <person name="Sayadi A."/>
        </authorList>
    </citation>
    <scope>NUCLEOTIDE SEQUENCE [LARGE SCALE GENOMIC DNA]</scope>
</reference>
<feature type="transmembrane region" description="Helical" evidence="7">
    <location>
        <begin position="276"/>
        <end position="296"/>
    </location>
</feature>
<feature type="transmembrane region" description="Helical" evidence="7">
    <location>
        <begin position="347"/>
        <end position="366"/>
    </location>
</feature>
<dbReference type="PANTHER" id="PTHR10332:SF88">
    <property type="entry name" value="EQUILIBRATIVE NUCLEOSIDE TRANSPORTER 1, ISOFORM A"/>
    <property type="match status" value="1"/>
</dbReference>
<feature type="transmembrane region" description="Helical" evidence="7">
    <location>
        <begin position="386"/>
        <end position="408"/>
    </location>
</feature>
<evidence type="ECO:0000256" key="6">
    <source>
        <dbReference type="ARBA" id="ARBA00023136"/>
    </source>
</evidence>
<dbReference type="SUPFAM" id="SSF103473">
    <property type="entry name" value="MFS general substrate transporter"/>
    <property type="match status" value="1"/>
</dbReference>
<gene>
    <name evidence="8" type="ORF">CALMAC_LOCUS14390</name>
</gene>
<name>A0A653D581_CALMS</name>
<dbReference type="EMBL" id="CAACVG010010140">
    <property type="protein sequence ID" value="VEN55123.1"/>
    <property type="molecule type" value="Genomic_DNA"/>
</dbReference>
<dbReference type="GO" id="GO:0005886">
    <property type="term" value="C:plasma membrane"/>
    <property type="evidence" value="ECO:0007669"/>
    <property type="project" value="TreeGrafter"/>
</dbReference>
<evidence type="ECO:0000256" key="5">
    <source>
        <dbReference type="ARBA" id="ARBA00022989"/>
    </source>
</evidence>
<feature type="transmembrane region" description="Helical" evidence="7">
    <location>
        <begin position="125"/>
        <end position="145"/>
    </location>
</feature>
<dbReference type="AlphaFoldDB" id="A0A653D581"/>
<keyword evidence="6 7" id="KW-0472">Membrane</keyword>
<keyword evidence="5 7" id="KW-1133">Transmembrane helix</keyword>
<dbReference type="InterPro" id="IPR002259">
    <property type="entry name" value="Eqnu_transpt"/>
</dbReference>
<dbReference type="Pfam" id="PF01733">
    <property type="entry name" value="Nucleoside_tran"/>
    <property type="match status" value="1"/>
</dbReference>
<evidence type="ECO:0000256" key="7">
    <source>
        <dbReference type="SAM" id="Phobius"/>
    </source>
</evidence>
<evidence type="ECO:0000256" key="1">
    <source>
        <dbReference type="ARBA" id="ARBA00004141"/>
    </source>
</evidence>
<feature type="transmembrane region" description="Helical" evidence="7">
    <location>
        <begin position="48"/>
        <end position="71"/>
    </location>
</feature>
<dbReference type="InterPro" id="IPR036259">
    <property type="entry name" value="MFS_trans_sf"/>
</dbReference>
<dbReference type="GO" id="GO:0005337">
    <property type="term" value="F:nucleoside transmembrane transporter activity"/>
    <property type="evidence" value="ECO:0007669"/>
    <property type="project" value="InterPro"/>
</dbReference>
<protein>
    <recommendedName>
        <fullName evidence="10">Major facilitator superfamily associated domain-containing protein</fullName>
    </recommendedName>
</protein>
<feature type="transmembrane region" description="Helical" evidence="7">
    <location>
        <begin position="192"/>
        <end position="213"/>
    </location>
</feature>
<dbReference type="PANTHER" id="PTHR10332">
    <property type="entry name" value="EQUILIBRATIVE NUCLEOSIDE TRANSPORTER"/>
    <property type="match status" value="1"/>
</dbReference>
<keyword evidence="3" id="KW-0813">Transport</keyword>
<evidence type="ECO:0000313" key="9">
    <source>
        <dbReference type="Proteomes" id="UP000410492"/>
    </source>
</evidence>
<comment type="subcellular location">
    <subcellularLocation>
        <location evidence="1">Membrane</location>
        <topology evidence="1">Multi-pass membrane protein</topology>
    </subcellularLocation>
</comment>
<feature type="transmembrane region" description="Helical" evidence="7">
    <location>
        <begin position="219"/>
        <end position="240"/>
    </location>
</feature>